<evidence type="ECO:0000256" key="1">
    <source>
        <dbReference type="ARBA" id="ARBA00023015"/>
    </source>
</evidence>
<dbReference type="GO" id="GO:0003677">
    <property type="term" value="F:DNA binding"/>
    <property type="evidence" value="ECO:0007669"/>
    <property type="project" value="UniProtKB-KW"/>
</dbReference>
<dbReference type="AlphaFoldDB" id="A0A0D2HAE5"/>
<dbReference type="PANTHER" id="PTHR47655:SF3">
    <property type="entry name" value="ZN(II)2CYS6 TRANSCRIPTION FACTOR (EUROFUNG)"/>
    <property type="match status" value="1"/>
</dbReference>
<feature type="compositionally biased region" description="Low complexity" evidence="5">
    <location>
        <begin position="187"/>
        <end position="199"/>
    </location>
</feature>
<proteinExistence type="predicted"/>
<evidence type="ECO:0000256" key="4">
    <source>
        <dbReference type="ARBA" id="ARBA00023242"/>
    </source>
</evidence>
<dbReference type="GO" id="GO:0000981">
    <property type="term" value="F:DNA-binding transcription factor activity, RNA polymerase II-specific"/>
    <property type="evidence" value="ECO:0007669"/>
    <property type="project" value="InterPro"/>
</dbReference>
<name>A0A0D2HAE5_9EURO</name>
<dbReference type="GeneID" id="27711052"/>
<dbReference type="Proteomes" id="UP000053411">
    <property type="component" value="Unassembled WGS sequence"/>
</dbReference>
<dbReference type="Gene3D" id="4.10.240.10">
    <property type="entry name" value="Zn(2)-C6 fungal-type DNA-binding domain"/>
    <property type="match status" value="1"/>
</dbReference>
<evidence type="ECO:0000256" key="2">
    <source>
        <dbReference type="ARBA" id="ARBA00023125"/>
    </source>
</evidence>
<accession>A0A0D2HAE5</accession>
<dbReference type="PROSITE" id="PS50048">
    <property type="entry name" value="ZN2_CY6_FUNGAL_2"/>
    <property type="match status" value="1"/>
</dbReference>
<evidence type="ECO:0000256" key="5">
    <source>
        <dbReference type="SAM" id="MobiDB-lite"/>
    </source>
</evidence>
<dbReference type="EMBL" id="KN848070">
    <property type="protein sequence ID" value="KIX98845.1"/>
    <property type="molecule type" value="Genomic_DNA"/>
</dbReference>
<dbReference type="STRING" id="1442371.A0A0D2HAE5"/>
<evidence type="ECO:0000259" key="6">
    <source>
        <dbReference type="PROSITE" id="PS50048"/>
    </source>
</evidence>
<feature type="region of interest" description="Disordered" evidence="5">
    <location>
        <begin position="183"/>
        <end position="204"/>
    </location>
</feature>
<dbReference type="SMART" id="SM00066">
    <property type="entry name" value="GAL4"/>
    <property type="match status" value="1"/>
</dbReference>
<feature type="compositionally biased region" description="Polar residues" evidence="5">
    <location>
        <begin position="227"/>
        <end position="256"/>
    </location>
</feature>
<keyword evidence="3" id="KW-0804">Transcription</keyword>
<dbReference type="SUPFAM" id="SSF57701">
    <property type="entry name" value="Zn2/Cys6 DNA-binding domain"/>
    <property type="match status" value="1"/>
</dbReference>
<feature type="region of interest" description="Disordered" evidence="5">
    <location>
        <begin position="118"/>
        <end position="143"/>
    </location>
</feature>
<dbReference type="PANTHER" id="PTHR47655">
    <property type="entry name" value="QUINIC ACID UTILIZATION ACTIVATOR"/>
    <property type="match status" value="1"/>
</dbReference>
<keyword evidence="8" id="KW-1185">Reference proteome</keyword>
<organism evidence="7 8">
    <name type="scientific">Fonsecaea multimorphosa CBS 102226</name>
    <dbReference type="NCBI Taxonomy" id="1442371"/>
    <lineage>
        <taxon>Eukaryota</taxon>
        <taxon>Fungi</taxon>
        <taxon>Dikarya</taxon>
        <taxon>Ascomycota</taxon>
        <taxon>Pezizomycotina</taxon>
        <taxon>Eurotiomycetes</taxon>
        <taxon>Chaetothyriomycetidae</taxon>
        <taxon>Chaetothyriales</taxon>
        <taxon>Herpotrichiellaceae</taxon>
        <taxon>Fonsecaea</taxon>
    </lineage>
</organism>
<dbReference type="RefSeq" id="XP_016632968.1">
    <property type="nucleotide sequence ID" value="XM_016775809.1"/>
</dbReference>
<dbReference type="InterPro" id="IPR001138">
    <property type="entry name" value="Zn2Cys6_DnaBD"/>
</dbReference>
<evidence type="ECO:0000313" key="7">
    <source>
        <dbReference type="EMBL" id="KIX98845.1"/>
    </source>
</evidence>
<keyword evidence="2" id="KW-0238">DNA-binding</keyword>
<dbReference type="VEuPathDB" id="FungiDB:Z520_05306"/>
<evidence type="ECO:0000313" key="8">
    <source>
        <dbReference type="Proteomes" id="UP000053411"/>
    </source>
</evidence>
<dbReference type="OrthoDB" id="4151048at2759"/>
<dbReference type="CDD" id="cd00067">
    <property type="entry name" value="GAL4"/>
    <property type="match status" value="1"/>
</dbReference>
<dbReference type="PROSITE" id="PS00463">
    <property type="entry name" value="ZN2_CY6_FUNGAL_1"/>
    <property type="match status" value="1"/>
</dbReference>
<feature type="compositionally biased region" description="Polar residues" evidence="5">
    <location>
        <begin position="124"/>
        <end position="134"/>
    </location>
</feature>
<reference evidence="7 8" key="1">
    <citation type="submission" date="2015-01" db="EMBL/GenBank/DDBJ databases">
        <title>The Genome Sequence of Fonsecaea multimorphosa CBS 102226.</title>
        <authorList>
            <consortium name="The Broad Institute Genomics Platform"/>
            <person name="Cuomo C."/>
            <person name="de Hoog S."/>
            <person name="Gorbushina A."/>
            <person name="Stielow B."/>
            <person name="Teixiera M."/>
            <person name="Abouelleil A."/>
            <person name="Chapman S.B."/>
            <person name="Priest M."/>
            <person name="Young S.K."/>
            <person name="Wortman J."/>
            <person name="Nusbaum C."/>
            <person name="Birren B."/>
        </authorList>
    </citation>
    <scope>NUCLEOTIDE SEQUENCE [LARGE SCALE GENOMIC DNA]</scope>
    <source>
        <strain evidence="7 8">CBS 102226</strain>
    </source>
</reference>
<dbReference type="InterPro" id="IPR036864">
    <property type="entry name" value="Zn2-C6_fun-type_DNA-bd_sf"/>
</dbReference>
<keyword evidence="4" id="KW-0539">Nucleus</keyword>
<feature type="domain" description="Zn(2)-C6 fungal-type" evidence="6">
    <location>
        <begin position="17"/>
        <end position="46"/>
    </location>
</feature>
<gene>
    <name evidence="7" type="ORF">Z520_05306</name>
</gene>
<protein>
    <recommendedName>
        <fullName evidence="6">Zn(2)-C6 fungal-type domain-containing protein</fullName>
    </recommendedName>
</protein>
<dbReference type="GO" id="GO:0008270">
    <property type="term" value="F:zinc ion binding"/>
    <property type="evidence" value="ECO:0007669"/>
    <property type="project" value="InterPro"/>
</dbReference>
<sequence>MNPDQQTVRTRPRVSRACERCRVKKAKCDGEKPCKRCNLDQAPCSYKVRRKTESASTNQRYTNLLLQHQEALTAGVVELYRRLVKGQKWDGVLIEEVNGHPSVHGILERLGVLDQDDDAEHSNIDSCSTNNRSEPVSPISLGRSVPPIIAPKIKKPVRAAMRRESVRDAPGTAHAEQRGFVVQSPQSATATTMSRTSTTCGPPPSTLDVDEVPMHSTYFAQLHSPLTPLSDTRSTPLSQVSGPRFNRTSTSTTSWVDSPPVDEFCDELFGTPIPTPRTEGHPGHQPPSDHQIDPLPQPQPQGHTPPFHQNPYAVAPTFASPNSSATEAYNAGYFFDATLGGGVSMYAWDGGPGGPGGIECAAWDTGVYV</sequence>
<evidence type="ECO:0000256" key="3">
    <source>
        <dbReference type="ARBA" id="ARBA00023163"/>
    </source>
</evidence>
<keyword evidence="1" id="KW-0805">Transcription regulation</keyword>
<dbReference type="Pfam" id="PF00172">
    <property type="entry name" value="Zn_clus"/>
    <property type="match status" value="1"/>
</dbReference>
<feature type="region of interest" description="Disordered" evidence="5">
    <location>
        <begin position="226"/>
        <end position="319"/>
    </location>
</feature>
<dbReference type="InterPro" id="IPR052783">
    <property type="entry name" value="Metabolic/Drug-Res_Regulator"/>
</dbReference>